<protein>
    <recommendedName>
        <fullName evidence="5">60S ribosomal export protein NMD3</fullName>
    </recommendedName>
    <alternativeName>
        <fullName evidence="14">18S rRNA factor 2</fullName>
    </alternativeName>
</protein>
<dbReference type="GO" id="GO:0043023">
    <property type="term" value="F:ribosomal large subunit binding"/>
    <property type="evidence" value="ECO:0007669"/>
    <property type="project" value="InterPro"/>
</dbReference>
<feature type="compositionally biased region" description="Acidic residues" evidence="16">
    <location>
        <begin position="784"/>
        <end position="795"/>
    </location>
</feature>
<dbReference type="GO" id="GO:0015031">
    <property type="term" value="P:protein transport"/>
    <property type="evidence" value="ECO:0007669"/>
    <property type="project" value="UniProtKB-KW"/>
</dbReference>
<evidence type="ECO:0000256" key="12">
    <source>
        <dbReference type="ARBA" id="ARBA00023242"/>
    </source>
</evidence>
<feature type="compositionally biased region" description="Basic and acidic residues" evidence="16">
    <location>
        <begin position="276"/>
        <end position="288"/>
    </location>
</feature>
<dbReference type="OrthoDB" id="203821at2759"/>
<evidence type="ECO:0000256" key="15">
    <source>
        <dbReference type="PROSITE-ProRule" id="PRU00176"/>
    </source>
</evidence>
<dbReference type="InterPro" id="IPR007064">
    <property type="entry name" value="Nmd3_N"/>
</dbReference>
<dbReference type="GO" id="GO:0000055">
    <property type="term" value="P:ribosomal large subunit export from nucleus"/>
    <property type="evidence" value="ECO:0007669"/>
    <property type="project" value="TreeGrafter"/>
</dbReference>
<dbReference type="Gene3D" id="3.30.70.330">
    <property type="match status" value="1"/>
</dbReference>
<dbReference type="PROSITE" id="PS50102">
    <property type="entry name" value="RRM"/>
    <property type="match status" value="1"/>
</dbReference>
<evidence type="ECO:0000256" key="2">
    <source>
        <dbReference type="ARBA" id="ARBA00004604"/>
    </source>
</evidence>
<dbReference type="InterPro" id="IPR012677">
    <property type="entry name" value="Nucleotide-bd_a/b_plait_sf"/>
</dbReference>
<dbReference type="InterPro" id="IPR039768">
    <property type="entry name" value="Nmd3"/>
</dbReference>
<evidence type="ECO:0000259" key="17">
    <source>
        <dbReference type="PROSITE" id="PS50102"/>
    </source>
</evidence>
<evidence type="ECO:0000256" key="6">
    <source>
        <dbReference type="ARBA" id="ARBA00022448"/>
    </source>
</evidence>
<evidence type="ECO:0000256" key="7">
    <source>
        <dbReference type="ARBA" id="ARBA00022490"/>
    </source>
</evidence>
<feature type="compositionally biased region" description="Acidic residues" evidence="16">
    <location>
        <begin position="11"/>
        <end position="29"/>
    </location>
</feature>
<dbReference type="GO" id="GO:0003723">
    <property type="term" value="F:RNA binding"/>
    <property type="evidence" value="ECO:0007669"/>
    <property type="project" value="UniProtKB-UniRule"/>
</dbReference>
<accession>A0A2T4GD21</accession>
<feature type="compositionally biased region" description="Acidic residues" evidence="16">
    <location>
        <begin position="802"/>
        <end position="820"/>
    </location>
</feature>
<dbReference type="CDD" id="cd12263">
    <property type="entry name" value="RRM_ABT1_like"/>
    <property type="match status" value="1"/>
</dbReference>
<evidence type="ECO:0000256" key="13">
    <source>
        <dbReference type="ARBA" id="ARBA00025024"/>
    </source>
</evidence>
<evidence type="ECO:0000313" key="19">
    <source>
        <dbReference type="Proteomes" id="UP000241587"/>
    </source>
</evidence>
<dbReference type="GO" id="GO:0005730">
    <property type="term" value="C:nucleolus"/>
    <property type="evidence" value="ECO:0007669"/>
    <property type="project" value="UniProtKB-SubCell"/>
</dbReference>
<keyword evidence="19" id="KW-1185">Reference proteome</keyword>
<dbReference type="PANTHER" id="PTHR12746">
    <property type="entry name" value="NONSENSE-MEDIATED MRNA DECAY PROTEIN 3"/>
    <property type="match status" value="1"/>
</dbReference>
<evidence type="ECO:0000256" key="1">
    <source>
        <dbReference type="ARBA" id="ARBA00004496"/>
    </source>
</evidence>
<feature type="domain" description="RRM" evidence="17">
    <location>
        <begin position="118"/>
        <end position="200"/>
    </location>
</feature>
<name>A0A2T4GD21_FUSCU</name>
<gene>
    <name evidence="18" type="ORF">FCULG_00009996</name>
</gene>
<comment type="function">
    <text evidence="13">Involved in the small subunit (SSU) processome assembly and function, and in the 18S rRNA synthesis. Required for the early cleavages at sites A0, A1 and A2.</text>
</comment>
<sequence>MAPETKNDFLEIADSDADSDVGYNSEEDDMQKGGRGAKRRKVESDDEDDLGGDIGSDDEDEATEKDSKKTQEEDKKEDQPEKPKRKSKDTTSTELPDVTRTLTKKNLVASEAAIKKSGVVYLSRIPPFMKPAKLRSLLEPYGTINRIFLAPEDPASHARRVRAGGNKKRSYTEGWVEFTKKKDAKAVCDLLNARTIGGKKGSYYHDDLWNLLYLKGFKWHNLTEQIAAENAERSSRMRAEISKSTKENKEFVRNVEKAKMLDGMAVKAKAKKRKAETHTEGQEDESVRQVKRSFKQVPLAKKKMDGEDQPAETSLPSMSMDLDDQPISIAPATQQTGAATILCCNCGAPIDGTASTGALCYDCIKLTVDISQGVQREATLNFCRDCDRWLMPPPAGLSPLPNPANFRIVDASFIWTEPHSRRIRVKITIQDEVQDGMLLQQTFEVIYVVAYQQCPECAKSYTANVWRAAVQVRQKVLHKRTFLFLEQLIMKHGAHKDTLNIREAKDGIDFFFSQRNQAEKFIDFLNSVVPVKTKASQELISQDVHTSKASFKFTYSAELVPICKDDLVALPIKMAKQSGNISPLLLCHKIGTSVYLLDPQTLQTCDISAPIYWRAPFLSLTDTRELVEFVVMDIETTGTQKGKWTLAEATVARASDLGVNDRTYFTRTHMGRLLQPGDSAMGYLLAGTVFNNTEYEAIENSNTYSSTIPDVILIKKHYPGRRKNRKRNWQLKRMNKDEGELLPKKADQERMDQEYEQFLRDVEEDEELRATLALYKAQKRAEEEMSVAETEEDDEAPHVDMDELLDDFDELTVQDRPMED</sequence>
<dbReference type="Pfam" id="PF21192">
    <property type="entry name" value="OB_NMD3"/>
    <property type="match status" value="1"/>
</dbReference>
<dbReference type="InterPro" id="IPR000504">
    <property type="entry name" value="RRM_dom"/>
</dbReference>
<keyword evidence="10 15" id="KW-0694">RNA-binding</keyword>
<comment type="similarity">
    <text evidence="4">Belongs to the NMD3 family.</text>
</comment>
<reference evidence="18 19" key="1">
    <citation type="submission" date="2018-02" db="EMBL/GenBank/DDBJ databases">
        <title>Fusarium culmorum secondary metabolites in fungal-bacterial-plant interactions.</title>
        <authorList>
            <person name="Schmidt R."/>
        </authorList>
    </citation>
    <scope>NUCLEOTIDE SEQUENCE [LARGE SCALE GENOMIC DNA]</scope>
    <source>
        <strain evidence="18 19">PV</strain>
    </source>
</reference>
<organism evidence="18 19">
    <name type="scientific">Fusarium culmorum</name>
    <dbReference type="NCBI Taxonomy" id="5516"/>
    <lineage>
        <taxon>Eukaryota</taxon>
        <taxon>Fungi</taxon>
        <taxon>Dikarya</taxon>
        <taxon>Ascomycota</taxon>
        <taxon>Pezizomycotina</taxon>
        <taxon>Sordariomycetes</taxon>
        <taxon>Hypocreomycetidae</taxon>
        <taxon>Hypocreales</taxon>
        <taxon>Nectriaceae</taxon>
        <taxon>Fusarium</taxon>
    </lineage>
</organism>
<keyword evidence="12" id="KW-0539">Nucleus</keyword>
<dbReference type="InterPro" id="IPR034353">
    <property type="entry name" value="ABT1/ESF2_RRM"/>
</dbReference>
<keyword evidence="9" id="KW-0698">rRNA processing</keyword>
<proteinExistence type="inferred from homology"/>
<feature type="compositionally biased region" description="Acidic residues" evidence="16">
    <location>
        <begin position="44"/>
        <end position="63"/>
    </location>
</feature>
<evidence type="ECO:0000256" key="16">
    <source>
        <dbReference type="SAM" id="MobiDB-lite"/>
    </source>
</evidence>
<evidence type="ECO:0000256" key="3">
    <source>
        <dbReference type="ARBA" id="ARBA00005819"/>
    </source>
</evidence>
<evidence type="ECO:0000256" key="4">
    <source>
        <dbReference type="ARBA" id="ARBA00009794"/>
    </source>
</evidence>
<dbReference type="EMBL" id="PVEM01000028">
    <property type="protein sequence ID" value="PTD01467.1"/>
    <property type="molecule type" value="Genomic_DNA"/>
</dbReference>
<feature type="compositionally biased region" description="Basic and acidic residues" evidence="16">
    <location>
        <begin position="64"/>
        <end position="82"/>
    </location>
</feature>
<dbReference type="SMART" id="SM00360">
    <property type="entry name" value="RRM"/>
    <property type="match status" value="1"/>
</dbReference>
<evidence type="ECO:0000313" key="18">
    <source>
        <dbReference type="EMBL" id="PTD01467.1"/>
    </source>
</evidence>
<keyword evidence="7" id="KW-0963">Cytoplasm</keyword>
<comment type="similarity">
    <text evidence="3">Belongs to the ESF2/ABP1 family.</text>
</comment>
<dbReference type="GO" id="GO:0006364">
    <property type="term" value="P:rRNA processing"/>
    <property type="evidence" value="ECO:0007669"/>
    <property type="project" value="UniProtKB-KW"/>
</dbReference>
<evidence type="ECO:0000256" key="14">
    <source>
        <dbReference type="ARBA" id="ARBA00032634"/>
    </source>
</evidence>
<comment type="subcellular location">
    <subcellularLocation>
        <location evidence="1">Cytoplasm</location>
    </subcellularLocation>
    <subcellularLocation>
        <location evidence="2">Nucleus</location>
        <location evidence="2">Nucleolus</location>
    </subcellularLocation>
</comment>
<feature type="region of interest" description="Disordered" evidence="16">
    <location>
        <begin position="266"/>
        <end position="321"/>
    </location>
</feature>
<evidence type="ECO:0000256" key="8">
    <source>
        <dbReference type="ARBA" id="ARBA00022517"/>
    </source>
</evidence>
<dbReference type="Pfam" id="PF04981">
    <property type="entry name" value="NMD3"/>
    <property type="match status" value="2"/>
</dbReference>
<keyword evidence="6" id="KW-0813">Transport</keyword>
<dbReference type="SUPFAM" id="SSF54928">
    <property type="entry name" value="RNA-binding domain, RBD"/>
    <property type="match status" value="1"/>
</dbReference>
<keyword evidence="11" id="KW-0653">Protein transport</keyword>
<keyword evidence="8" id="KW-0690">Ribosome biogenesis</keyword>
<feature type="region of interest" description="Disordered" evidence="16">
    <location>
        <begin position="780"/>
        <end position="820"/>
    </location>
</feature>
<dbReference type="AlphaFoldDB" id="A0A2T4GD21"/>
<evidence type="ECO:0000256" key="11">
    <source>
        <dbReference type="ARBA" id="ARBA00022927"/>
    </source>
</evidence>
<dbReference type="InterPro" id="IPR048899">
    <property type="entry name" value="NMD_SH3"/>
</dbReference>
<dbReference type="InterPro" id="IPR048898">
    <property type="entry name" value="OB_NMD3"/>
</dbReference>
<dbReference type="Proteomes" id="UP000241587">
    <property type="component" value="Unassembled WGS sequence"/>
</dbReference>
<dbReference type="PANTHER" id="PTHR12746:SF2">
    <property type="entry name" value="60S RIBOSOMAL EXPORT PROTEIN NMD3"/>
    <property type="match status" value="1"/>
</dbReference>
<feature type="region of interest" description="Disordered" evidence="16">
    <location>
        <begin position="1"/>
        <end position="98"/>
    </location>
</feature>
<evidence type="ECO:0000256" key="10">
    <source>
        <dbReference type="ARBA" id="ARBA00022884"/>
    </source>
</evidence>
<comment type="caution">
    <text evidence="18">The sequence shown here is derived from an EMBL/GenBank/DDBJ whole genome shotgun (WGS) entry which is preliminary data.</text>
</comment>
<dbReference type="InterPro" id="IPR035979">
    <property type="entry name" value="RBD_domain_sf"/>
</dbReference>
<evidence type="ECO:0000256" key="9">
    <source>
        <dbReference type="ARBA" id="ARBA00022552"/>
    </source>
</evidence>
<dbReference type="FunFam" id="3.30.70.330:FF:001147">
    <property type="entry name" value="Pre-rRNA-processing protein esf-2"/>
    <property type="match status" value="1"/>
</dbReference>
<dbReference type="Pfam" id="PF00076">
    <property type="entry name" value="RRM_1"/>
    <property type="match status" value="1"/>
</dbReference>
<dbReference type="GO" id="GO:0005737">
    <property type="term" value="C:cytoplasm"/>
    <property type="evidence" value="ECO:0007669"/>
    <property type="project" value="UniProtKB-SubCell"/>
</dbReference>
<evidence type="ECO:0000256" key="5">
    <source>
        <dbReference type="ARBA" id="ARBA00017035"/>
    </source>
</evidence>
<dbReference type="Pfam" id="PF21193">
    <property type="entry name" value="NMD_SH3"/>
    <property type="match status" value="1"/>
</dbReference>